<evidence type="ECO:0000259" key="3">
    <source>
        <dbReference type="PROSITE" id="PS51186"/>
    </source>
</evidence>
<dbReference type="EMBL" id="LVEN01000010">
    <property type="protein sequence ID" value="OCB76320.1"/>
    <property type="molecule type" value="Genomic_DNA"/>
</dbReference>
<keyword evidence="5" id="KW-1185">Reference proteome</keyword>
<evidence type="ECO:0000313" key="5">
    <source>
        <dbReference type="Proteomes" id="UP000093343"/>
    </source>
</evidence>
<dbReference type="InterPro" id="IPR016181">
    <property type="entry name" value="Acyl_CoA_acyltransferase"/>
</dbReference>
<dbReference type="SUPFAM" id="SSF55729">
    <property type="entry name" value="Acyl-CoA N-acyltransferases (Nat)"/>
    <property type="match status" value="1"/>
</dbReference>
<sequence>MIFLNKILKQNIIMTIQKAIPSDHEILTQITKKSKAYWGYSNEQIEDWSPFLTITEEYIGTNSVFNLMLDNQIIGYYSFFHESENSIKLDNLFVLPDFIGKGFGKLLMNDFLVRLQDLSVQKVVLNSEPNAESFYIKFGFVKIGQIETSIKDRHLPIMELKM</sequence>
<name>A0ABX2XLK8_9FLAO</name>
<keyword evidence="1" id="KW-0808">Transferase</keyword>
<evidence type="ECO:0000256" key="2">
    <source>
        <dbReference type="ARBA" id="ARBA00023315"/>
    </source>
</evidence>
<keyword evidence="2" id="KW-0012">Acyltransferase</keyword>
<feature type="domain" description="N-acetyltransferase" evidence="3">
    <location>
        <begin position="14"/>
        <end position="162"/>
    </location>
</feature>
<dbReference type="PANTHER" id="PTHR43800">
    <property type="entry name" value="PEPTIDYL-LYSINE N-ACETYLTRANSFERASE YJAB"/>
    <property type="match status" value="1"/>
</dbReference>
<comment type="caution">
    <text evidence="4">The sequence shown here is derived from an EMBL/GenBank/DDBJ whole genome shotgun (WGS) entry which is preliminary data.</text>
</comment>
<dbReference type="Gene3D" id="3.40.630.30">
    <property type="match status" value="1"/>
</dbReference>
<accession>A0ABX2XLK8</accession>
<dbReference type="Pfam" id="PF13673">
    <property type="entry name" value="Acetyltransf_10"/>
    <property type="match status" value="1"/>
</dbReference>
<dbReference type="PANTHER" id="PTHR43800:SF1">
    <property type="entry name" value="PEPTIDYL-LYSINE N-ACETYLTRANSFERASE YJAB"/>
    <property type="match status" value="1"/>
</dbReference>
<proteinExistence type="predicted"/>
<evidence type="ECO:0000256" key="1">
    <source>
        <dbReference type="ARBA" id="ARBA00022679"/>
    </source>
</evidence>
<dbReference type="Proteomes" id="UP000093343">
    <property type="component" value="Unassembled WGS sequence"/>
</dbReference>
<dbReference type="InterPro" id="IPR000182">
    <property type="entry name" value="GNAT_dom"/>
</dbReference>
<dbReference type="CDD" id="cd04301">
    <property type="entry name" value="NAT_SF"/>
    <property type="match status" value="1"/>
</dbReference>
<protein>
    <recommendedName>
        <fullName evidence="3">N-acetyltransferase domain-containing protein</fullName>
    </recommendedName>
</protein>
<organism evidence="4 5">
    <name type="scientific">Flavobacterium piscis</name>
    <dbReference type="NCBI Taxonomy" id="1114874"/>
    <lineage>
        <taxon>Bacteria</taxon>
        <taxon>Pseudomonadati</taxon>
        <taxon>Bacteroidota</taxon>
        <taxon>Flavobacteriia</taxon>
        <taxon>Flavobacteriales</taxon>
        <taxon>Flavobacteriaceae</taxon>
        <taxon>Flavobacterium</taxon>
    </lineage>
</organism>
<reference evidence="5" key="1">
    <citation type="submission" date="2016-03" db="EMBL/GenBank/DDBJ databases">
        <title>Draft genome sequence of Paenibacillus glacialis DSM 22343.</title>
        <authorList>
            <person name="Shin S.-K."/>
            <person name="Yi H."/>
        </authorList>
    </citation>
    <scope>NUCLEOTIDE SEQUENCE [LARGE SCALE GENOMIC DNA]</scope>
    <source>
        <strain evidence="5">CCUG 60099</strain>
    </source>
</reference>
<evidence type="ECO:0000313" key="4">
    <source>
        <dbReference type="EMBL" id="OCB76320.1"/>
    </source>
</evidence>
<dbReference type="PROSITE" id="PS51186">
    <property type="entry name" value="GNAT"/>
    <property type="match status" value="1"/>
</dbReference>
<gene>
    <name evidence="4" type="ORF">FLP_06405</name>
</gene>